<organism evidence="4 5">
    <name type="scientific">Homoserinibacter gongjuensis</name>
    <dbReference type="NCBI Taxonomy" id="1162968"/>
    <lineage>
        <taxon>Bacteria</taxon>
        <taxon>Bacillati</taxon>
        <taxon>Actinomycetota</taxon>
        <taxon>Actinomycetes</taxon>
        <taxon>Micrococcales</taxon>
        <taxon>Microbacteriaceae</taxon>
        <taxon>Homoserinibacter</taxon>
    </lineage>
</organism>
<reference evidence="4" key="1">
    <citation type="journal article" date="2014" name="Int. J. Syst. Evol. Microbiol.">
        <title>Complete genome of a new Firmicutes species belonging to the dominant human colonic microbiota ('Ruminococcus bicirculans') reveals two chromosomes and a selective capacity to utilize plant glucans.</title>
        <authorList>
            <consortium name="NISC Comparative Sequencing Program"/>
            <person name="Wegmann U."/>
            <person name="Louis P."/>
            <person name="Goesmann A."/>
            <person name="Henrissat B."/>
            <person name="Duncan S.H."/>
            <person name="Flint H.J."/>
        </authorList>
    </citation>
    <scope>NUCLEOTIDE SEQUENCE</scope>
    <source>
        <strain evidence="4">NBRC 108755</strain>
    </source>
</reference>
<dbReference type="SUPFAM" id="SSF52833">
    <property type="entry name" value="Thioredoxin-like"/>
    <property type="match status" value="1"/>
</dbReference>
<dbReference type="EMBL" id="BSVA01000001">
    <property type="protein sequence ID" value="GMA89505.1"/>
    <property type="molecule type" value="Genomic_DNA"/>
</dbReference>
<dbReference type="RefSeq" id="WP_284296788.1">
    <property type="nucleotide sequence ID" value="NZ_BSVA01000001.1"/>
</dbReference>
<dbReference type="Proteomes" id="UP001157069">
    <property type="component" value="Unassembled WGS sequence"/>
</dbReference>
<keyword evidence="1" id="KW-1133">Transmembrane helix</keyword>
<protein>
    <recommendedName>
        <fullName evidence="2">Thioredoxin-like fold domain-containing protein</fullName>
    </recommendedName>
</protein>
<name>A0ABQ6JXU2_9MICO</name>
<reference evidence="4" key="3">
    <citation type="submission" date="2023-02" db="EMBL/GenBank/DDBJ databases">
        <authorList>
            <person name="Sun Q."/>
            <person name="Mori K."/>
        </authorList>
    </citation>
    <scope>NUCLEOTIDE SEQUENCE</scope>
    <source>
        <strain evidence="4">NBRC 108755</strain>
    </source>
</reference>
<reference evidence="5" key="2">
    <citation type="journal article" date="2019" name="Int. J. Syst. Evol. Microbiol.">
        <title>The Global Catalogue of Microorganisms (GCM) 10K type strain sequencing project: providing services to taxonomists for standard genome sequencing and annotation.</title>
        <authorList>
            <consortium name="The Broad Institute Genomics Platform"/>
            <consortium name="The Broad Institute Genome Sequencing Center for Infectious Disease"/>
            <person name="Wu L."/>
            <person name="Ma J."/>
        </authorList>
    </citation>
    <scope>NUCLEOTIDE SEQUENCE [LARGE SCALE GENOMIC DNA]</scope>
    <source>
        <strain evidence="5">NBRC 108755</strain>
    </source>
</reference>
<evidence type="ECO:0000256" key="1">
    <source>
        <dbReference type="SAM" id="Phobius"/>
    </source>
</evidence>
<feature type="domain" description="Thioredoxin-like fold" evidence="2">
    <location>
        <begin position="113"/>
        <end position="264"/>
    </location>
</feature>
<feature type="transmembrane region" description="Helical" evidence="1">
    <location>
        <begin position="36"/>
        <end position="58"/>
    </location>
</feature>
<dbReference type="EMBL" id="BSVA01000001">
    <property type="protein sequence ID" value="GMA93146.1"/>
    <property type="molecule type" value="Genomic_DNA"/>
</dbReference>
<keyword evidence="5" id="KW-1185">Reference proteome</keyword>
<gene>
    <name evidence="3" type="ORF">GCM10025869_00340</name>
    <name evidence="4" type="ORF">GCM10025869_36750</name>
</gene>
<comment type="caution">
    <text evidence="4">The sequence shown here is derived from an EMBL/GenBank/DDBJ whole genome shotgun (WGS) entry which is preliminary data.</text>
</comment>
<dbReference type="InterPro" id="IPR036249">
    <property type="entry name" value="Thioredoxin-like_sf"/>
</dbReference>
<dbReference type="InterPro" id="IPR012336">
    <property type="entry name" value="Thioredoxin-like_fold"/>
</dbReference>
<proteinExistence type="predicted"/>
<evidence type="ECO:0000313" key="4">
    <source>
        <dbReference type="EMBL" id="GMA93146.1"/>
    </source>
</evidence>
<keyword evidence="1" id="KW-0472">Membrane</keyword>
<evidence type="ECO:0000313" key="3">
    <source>
        <dbReference type="EMBL" id="GMA89505.1"/>
    </source>
</evidence>
<keyword evidence="1" id="KW-0812">Transmembrane</keyword>
<sequence length="287" mass="30571">MTNAPRPTKNQRREEAREAARVAREKALKRQKLLKWLIPTIASVAILAIVGGVVWAVVAFQPPPKKEAGPANMISDGIVFEADGDGGVQYVPTAAIKKGGDPVPTEQREGLLNIVTYVDFSCPACKQFEEAYSASIQSMVAQGAATLEVKPIAILDYRGYTTDYSTRSNNVGACVANYAPESFLDVMAAMYAQQPSEGGPGLGNNALVDVVKSAGLDNDDVNECITGESFQPWVSAATARSSQAGVRSTPTIIINGTPWDRNAFGNFEDFVNAELAKLPVGDSAQSE</sequence>
<accession>A0ABQ6JXU2</accession>
<dbReference type="Pfam" id="PF13462">
    <property type="entry name" value="Thioredoxin_4"/>
    <property type="match status" value="1"/>
</dbReference>
<evidence type="ECO:0000313" key="5">
    <source>
        <dbReference type="Proteomes" id="UP001157069"/>
    </source>
</evidence>
<dbReference type="Gene3D" id="3.40.30.10">
    <property type="entry name" value="Glutaredoxin"/>
    <property type="match status" value="1"/>
</dbReference>
<evidence type="ECO:0000259" key="2">
    <source>
        <dbReference type="Pfam" id="PF13462"/>
    </source>
</evidence>